<dbReference type="OrthoDB" id="679767at2"/>
<dbReference type="Pfam" id="PF01810">
    <property type="entry name" value="LysE"/>
    <property type="match status" value="1"/>
</dbReference>
<keyword evidence="8" id="KW-1185">Reference proteome</keyword>
<comment type="caution">
    <text evidence="7">The sequence shown here is derived from an EMBL/GenBank/DDBJ whole genome shotgun (WGS) entry which is preliminary data.</text>
</comment>
<evidence type="ECO:0000256" key="3">
    <source>
        <dbReference type="ARBA" id="ARBA00022692"/>
    </source>
</evidence>
<evidence type="ECO:0000313" key="8">
    <source>
        <dbReference type="Proteomes" id="UP000315540"/>
    </source>
</evidence>
<evidence type="ECO:0000313" key="7">
    <source>
        <dbReference type="EMBL" id="TPN87836.1"/>
    </source>
</evidence>
<feature type="transmembrane region" description="Helical" evidence="6">
    <location>
        <begin position="120"/>
        <end position="140"/>
    </location>
</feature>
<gene>
    <name evidence="7" type="ORF">FHK87_09690</name>
</gene>
<dbReference type="EMBL" id="VFWZ01000002">
    <property type="protein sequence ID" value="TPN87836.1"/>
    <property type="molecule type" value="Genomic_DNA"/>
</dbReference>
<dbReference type="PANTHER" id="PTHR30086:SF20">
    <property type="entry name" value="ARGININE EXPORTER PROTEIN ARGO-RELATED"/>
    <property type="match status" value="1"/>
</dbReference>
<evidence type="ECO:0000256" key="4">
    <source>
        <dbReference type="ARBA" id="ARBA00022989"/>
    </source>
</evidence>
<dbReference type="Proteomes" id="UP000315540">
    <property type="component" value="Unassembled WGS sequence"/>
</dbReference>
<sequence length="236" mass="26879">MLQDAQAAIPIGFFLAFLIGPVFFVLLETAAIKGFRAALAVDLGVIFADIVFIFIAYFSTSKIIEKIKDDPALFILGGMLLLTYGIISFIKERNSYLKVRDTTVEVINKRNYFKLFIKGFLLNFINIGVLGFWLFVIIGFGSQDDMSSQRIIIFFTMILGTYLFIDVFKMLLAKRLKRKLTPKRIYIIKKSISIIMVISGIFLIMKGVIPDTVEQRIQDEIDKITPQSTLHKKIPE</sequence>
<keyword evidence="5 6" id="KW-0472">Membrane</keyword>
<feature type="transmembrane region" description="Helical" evidence="6">
    <location>
        <begin position="71"/>
        <end position="90"/>
    </location>
</feature>
<feature type="transmembrane region" description="Helical" evidence="6">
    <location>
        <begin position="39"/>
        <end position="59"/>
    </location>
</feature>
<accession>A0A504JA69</accession>
<keyword evidence="3 6" id="KW-0812">Transmembrane</keyword>
<dbReference type="InterPro" id="IPR001123">
    <property type="entry name" value="LeuE-type"/>
</dbReference>
<organism evidence="7 8">
    <name type="scientific">Aquimarina algicola</name>
    <dbReference type="NCBI Taxonomy" id="2589995"/>
    <lineage>
        <taxon>Bacteria</taxon>
        <taxon>Pseudomonadati</taxon>
        <taxon>Bacteroidota</taxon>
        <taxon>Flavobacteriia</taxon>
        <taxon>Flavobacteriales</taxon>
        <taxon>Flavobacteriaceae</taxon>
        <taxon>Aquimarina</taxon>
    </lineage>
</organism>
<comment type="subcellular location">
    <subcellularLocation>
        <location evidence="1">Cell membrane</location>
        <topology evidence="1">Multi-pass membrane protein</topology>
    </subcellularLocation>
</comment>
<dbReference type="GO" id="GO:0005886">
    <property type="term" value="C:plasma membrane"/>
    <property type="evidence" value="ECO:0007669"/>
    <property type="project" value="UniProtKB-SubCell"/>
</dbReference>
<evidence type="ECO:0000256" key="2">
    <source>
        <dbReference type="ARBA" id="ARBA00022475"/>
    </source>
</evidence>
<feature type="transmembrane region" description="Helical" evidence="6">
    <location>
        <begin position="6"/>
        <end position="27"/>
    </location>
</feature>
<dbReference type="PANTHER" id="PTHR30086">
    <property type="entry name" value="ARGININE EXPORTER PROTEIN ARGO"/>
    <property type="match status" value="1"/>
</dbReference>
<protein>
    <submittedName>
        <fullName evidence="7">LysE family translocator</fullName>
    </submittedName>
</protein>
<name>A0A504JA69_9FLAO</name>
<dbReference type="RefSeq" id="WP_140592475.1">
    <property type="nucleotide sequence ID" value="NZ_VFWZ01000002.1"/>
</dbReference>
<evidence type="ECO:0000256" key="6">
    <source>
        <dbReference type="SAM" id="Phobius"/>
    </source>
</evidence>
<reference evidence="7 8" key="1">
    <citation type="submission" date="2019-06" db="EMBL/GenBank/DDBJ databases">
        <authorList>
            <person name="Meng X."/>
        </authorList>
    </citation>
    <scope>NUCLEOTIDE SEQUENCE [LARGE SCALE GENOMIC DNA]</scope>
    <source>
        <strain evidence="7 8">M625</strain>
    </source>
</reference>
<evidence type="ECO:0000256" key="1">
    <source>
        <dbReference type="ARBA" id="ARBA00004651"/>
    </source>
</evidence>
<proteinExistence type="predicted"/>
<feature type="transmembrane region" description="Helical" evidence="6">
    <location>
        <begin position="152"/>
        <end position="172"/>
    </location>
</feature>
<keyword evidence="4 6" id="KW-1133">Transmembrane helix</keyword>
<evidence type="ECO:0000256" key="5">
    <source>
        <dbReference type="ARBA" id="ARBA00023136"/>
    </source>
</evidence>
<dbReference type="AlphaFoldDB" id="A0A504JA69"/>
<feature type="transmembrane region" description="Helical" evidence="6">
    <location>
        <begin position="192"/>
        <end position="209"/>
    </location>
</feature>
<dbReference type="GO" id="GO:0015171">
    <property type="term" value="F:amino acid transmembrane transporter activity"/>
    <property type="evidence" value="ECO:0007669"/>
    <property type="project" value="TreeGrafter"/>
</dbReference>
<keyword evidence="2" id="KW-1003">Cell membrane</keyword>